<dbReference type="EMBL" id="JACHNZ010000034">
    <property type="protein sequence ID" value="MBB4633109.1"/>
    <property type="molecule type" value="Genomic_DNA"/>
</dbReference>
<evidence type="ECO:0008006" key="3">
    <source>
        <dbReference type="Google" id="ProtNLM"/>
    </source>
</evidence>
<accession>A0A7W7F7W7</accession>
<organism evidence="1 2">
    <name type="scientific">Sphingosinicella soli</name>
    <dbReference type="NCBI Taxonomy" id="333708"/>
    <lineage>
        <taxon>Bacteria</taxon>
        <taxon>Pseudomonadati</taxon>
        <taxon>Pseudomonadota</taxon>
        <taxon>Alphaproteobacteria</taxon>
        <taxon>Sphingomonadales</taxon>
        <taxon>Sphingosinicellaceae</taxon>
        <taxon>Sphingosinicella</taxon>
    </lineage>
</organism>
<keyword evidence="2" id="KW-1185">Reference proteome</keyword>
<dbReference type="Proteomes" id="UP000566324">
    <property type="component" value="Unassembled WGS sequence"/>
</dbReference>
<proteinExistence type="predicted"/>
<dbReference type="AlphaFoldDB" id="A0A7W7F7W7"/>
<comment type="caution">
    <text evidence="1">The sequence shown here is derived from an EMBL/GenBank/DDBJ whole genome shotgun (WGS) entry which is preliminary data.</text>
</comment>
<reference evidence="1 2" key="1">
    <citation type="submission" date="2020-08" db="EMBL/GenBank/DDBJ databases">
        <title>Genomic Encyclopedia of Type Strains, Phase IV (KMG-IV): sequencing the most valuable type-strain genomes for metagenomic binning, comparative biology and taxonomic classification.</title>
        <authorList>
            <person name="Goeker M."/>
        </authorList>
    </citation>
    <scope>NUCLEOTIDE SEQUENCE [LARGE SCALE GENOMIC DNA]</scope>
    <source>
        <strain evidence="1 2">DSM 17328</strain>
    </source>
</reference>
<name>A0A7W7F7W7_9SPHN</name>
<protein>
    <recommendedName>
        <fullName evidence="3">CopG family transcriptional regulator</fullName>
    </recommendedName>
</protein>
<dbReference type="RefSeq" id="WP_184070420.1">
    <property type="nucleotide sequence ID" value="NZ_JACHNZ010000034.1"/>
</dbReference>
<gene>
    <name evidence="1" type="ORF">GGQ98_002738</name>
</gene>
<sequence length="140" mass="15127">MKTRHNLYLEREIGDALTAMAAAPGTNKSKIATEAIAAYMARRAQREIDALIKPRFDRLSRNMGHLQRDLGVLIEAFGLFVRHQLILSAGAPDPGPAVLALGHQQFEAFIGQLGRQLAAGKSAFAFEEAAAEDDDAEIAA</sequence>
<evidence type="ECO:0000313" key="1">
    <source>
        <dbReference type="EMBL" id="MBB4633109.1"/>
    </source>
</evidence>
<evidence type="ECO:0000313" key="2">
    <source>
        <dbReference type="Proteomes" id="UP000566324"/>
    </source>
</evidence>